<sequence>MQHIMETIRKTEQEFIEIRHQIHQHPEVGFEENKTSDLVANKLAEWGYEVHRGLAKTGIVGVLKNGTSNKKIGIRADMDALPIVEASGKPWSSLIHGKFHGCGHDGHTTILLCAAKYLAETRNFDGTLHVIFQPAEELLYGGKVMVDDGLFKKFPCDIIFGIHNMPGFKEGHFYFRAGALMASSDTIHINIKGKGAHGAMPERGIDATLVACYIGTALQSIVSRNVSPFEQAVITIGCIESGEAPNVVNSDAVMKLTVRALDNDTRTLLLKRITEIATSQAESFGACVKIEHVNGSPVLHNGADATKFAFDVAQKLFGEDRVHDNCHSFMGSEDFAFMLESNPNGCYMIIGNGDEPGFCSVHNPGYDFNDKCIVPAASYWVALTETYLSK</sequence>
<dbReference type="AlphaFoldDB" id="A0A242NDV9"/>
<evidence type="ECO:0000256" key="2">
    <source>
        <dbReference type="PIRSR" id="PIRSR005962-1"/>
    </source>
</evidence>
<feature type="domain" description="Peptidase M20 dimerisation" evidence="3">
    <location>
        <begin position="186"/>
        <end position="281"/>
    </location>
</feature>
<evidence type="ECO:0000313" key="7">
    <source>
        <dbReference type="Proteomes" id="UP000194977"/>
    </source>
</evidence>
<dbReference type="NCBIfam" id="TIGR01891">
    <property type="entry name" value="amidohydrolases"/>
    <property type="match status" value="1"/>
</dbReference>
<dbReference type="EMBL" id="NART01000035">
    <property type="protein sequence ID" value="OTQ09651.1"/>
    <property type="molecule type" value="Genomic_DNA"/>
</dbReference>
<evidence type="ECO:0000313" key="6">
    <source>
        <dbReference type="Proteomes" id="UP000194800"/>
    </source>
</evidence>
<gene>
    <name evidence="5" type="ORF">B6C91_08370</name>
    <name evidence="4" type="ORF">B6D08_12860</name>
</gene>
<dbReference type="InterPro" id="IPR011650">
    <property type="entry name" value="Peptidase_M20_dimer"/>
</dbReference>
<keyword evidence="2" id="KW-0479">Metal-binding</keyword>
<dbReference type="PANTHER" id="PTHR11014:SF63">
    <property type="entry name" value="METALLOPEPTIDASE, PUTATIVE (AFU_ORTHOLOGUE AFUA_6G09600)-RELATED"/>
    <property type="match status" value="1"/>
</dbReference>
<comment type="cofactor">
    <cofactor evidence="2">
        <name>Mn(2+)</name>
        <dbReference type="ChEBI" id="CHEBI:29035"/>
    </cofactor>
    <text evidence="2">The Mn(2+) ion enhances activity.</text>
</comment>
<keyword evidence="2" id="KW-0464">Manganese</keyword>
<keyword evidence="6" id="KW-1185">Reference proteome</keyword>
<dbReference type="CDD" id="cd05666">
    <property type="entry name" value="M20_Acy1-like"/>
    <property type="match status" value="1"/>
</dbReference>
<evidence type="ECO:0000313" key="5">
    <source>
        <dbReference type="EMBL" id="OTQ09651.1"/>
    </source>
</evidence>
<dbReference type="Pfam" id="PF07687">
    <property type="entry name" value="M20_dimer"/>
    <property type="match status" value="1"/>
</dbReference>
<dbReference type="Proteomes" id="UP000194800">
    <property type="component" value="Unassembled WGS sequence"/>
</dbReference>
<dbReference type="PIRSF" id="PIRSF005962">
    <property type="entry name" value="Pept_M20D_amidohydro"/>
    <property type="match status" value="1"/>
</dbReference>
<dbReference type="EMBL" id="NARP01000045">
    <property type="protein sequence ID" value="OTP97939.1"/>
    <property type="molecule type" value="Genomic_DNA"/>
</dbReference>
<dbReference type="Gene3D" id="3.40.630.10">
    <property type="entry name" value="Zn peptidases"/>
    <property type="match status" value="1"/>
</dbReference>
<reference evidence="6 7" key="1">
    <citation type="submission" date="2017-03" db="EMBL/GenBank/DDBJ databases">
        <title>Comparative genomics of honeybee gut symbionts reveal geographically distinct and subgroup specific antibiotic resistance.</title>
        <authorList>
            <person name="Ludvigsen J."/>
            <person name="Porcellato D."/>
            <person name="Labee-Lund T.M."/>
            <person name="Amdam G.V."/>
            <person name="Rudi K."/>
        </authorList>
    </citation>
    <scope>NUCLEOTIDE SEQUENCE [LARGE SCALE GENOMIC DNA]</scope>
    <source>
        <strain evidence="4 7">A-7-12</strain>
        <strain evidence="5 6">A-9-12</strain>
    </source>
</reference>
<organism evidence="4 7">
    <name type="scientific">Gilliamella apicola</name>
    <dbReference type="NCBI Taxonomy" id="1196095"/>
    <lineage>
        <taxon>Bacteria</taxon>
        <taxon>Pseudomonadati</taxon>
        <taxon>Pseudomonadota</taxon>
        <taxon>Gammaproteobacteria</taxon>
        <taxon>Orbales</taxon>
        <taxon>Orbaceae</taxon>
        <taxon>Gilliamella</taxon>
    </lineage>
</organism>
<proteinExistence type="predicted"/>
<accession>A0A242NDV9</accession>
<dbReference type="SUPFAM" id="SSF55031">
    <property type="entry name" value="Bacterial exopeptidase dimerisation domain"/>
    <property type="match status" value="1"/>
</dbReference>
<dbReference type="OrthoDB" id="9777385at2"/>
<dbReference type="InterPro" id="IPR017439">
    <property type="entry name" value="Amidohydrolase"/>
</dbReference>
<dbReference type="GO" id="GO:0050118">
    <property type="term" value="F:N-acetyldiaminopimelate deacetylase activity"/>
    <property type="evidence" value="ECO:0007669"/>
    <property type="project" value="UniProtKB-ARBA"/>
</dbReference>
<feature type="binding site" evidence="2">
    <location>
        <position position="163"/>
    </location>
    <ligand>
        <name>Mn(2+)</name>
        <dbReference type="ChEBI" id="CHEBI:29035"/>
        <label>2</label>
    </ligand>
</feature>
<comment type="caution">
    <text evidence="4">The sequence shown here is derived from an EMBL/GenBank/DDBJ whole genome shotgun (WGS) entry which is preliminary data.</text>
</comment>
<feature type="binding site" evidence="2">
    <location>
        <position position="362"/>
    </location>
    <ligand>
        <name>Mn(2+)</name>
        <dbReference type="ChEBI" id="CHEBI:29035"/>
        <label>2</label>
    </ligand>
</feature>
<evidence type="ECO:0000259" key="3">
    <source>
        <dbReference type="Pfam" id="PF07687"/>
    </source>
</evidence>
<protein>
    <submittedName>
        <fullName evidence="4">Amidohydrolase</fullName>
    </submittedName>
</protein>
<dbReference type="SUPFAM" id="SSF53187">
    <property type="entry name" value="Zn-dependent exopeptidases"/>
    <property type="match status" value="1"/>
</dbReference>
<evidence type="ECO:0000256" key="1">
    <source>
        <dbReference type="ARBA" id="ARBA00022801"/>
    </source>
</evidence>
<dbReference type="InterPro" id="IPR002933">
    <property type="entry name" value="Peptidase_M20"/>
</dbReference>
<keyword evidence="1 4" id="KW-0378">Hydrolase</keyword>
<dbReference type="PANTHER" id="PTHR11014">
    <property type="entry name" value="PEPTIDASE M20 FAMILY MEMBER"/>
    <property type="match status" value="1"/>
</dbReference>
<dbReference type="GO" id="GO:0046872">
    <property type="term" value="F:metal ion binding"/>
    <property type="evidence" value="ECO:0007669"/>
    <property type="project" value="UniProtKB-KW"/>
</dbReference>
<feature type="binding site" evidence="2">
    <location>
        <position position="137"/>
    </location>
    <ligand>
        <name>Mn(2+)</name>
        <dbReference type="ChEBI" id="CHEBI:29035"/>
        <label>2</label>
    </ligand>
</feature>
<dbReference type="Proteomes" id="UP000194977">
    <property type="component" value="Unassembled WGS sequence"/>
</dbReference>
<name>A0A242NDV9_9GAMM</name>
<dbReference type="Pfam" id="PF01546">
    <property type="entry name" value="Peptidase_M20"/>
    <property type="match status" value="1"/>
</dbReference>
<feature type="binding site" evidence="2">
    <location>
        <position position="104"/>
    </location>
    <ligand>
        <name>Mn(2+)</name>
        <dbReference type="ChEBI" id="CHEBI:29035"/>
        <label>2</label>
    </ligand>
</feature>
<feature type="binding site" evidence="2">
    <location>
        <position position="102"/>
    </location>
    <ligand>
        <name>Mn(2+)</name>
        <dbReference type="ChEBI" id="CHEBI:29035"/>
        <label>2</label>
    </ligand>
</feature>
<evidence type="ECO:0000313" key="4">
    <source>
        <dbReference type="EMBL" id="OTP97939.1"/>
    </source>
</evidence>
<dbReference type="InterPro" id="IPR036264">
    <property type="entry name" value="Bact_exopeptidase_dim_dom"/>
</dbReference>
<dbReference type="GO" id="GO:0019877">
    <property type="term" value="P:diaminopimelate biosynthetic process"/>
    <property type="evidence" value="ECO:0007669"/>
    <property type="project" value="UniProtKB-ARBA"/>
</dbReference>
<dbReference type="FunFam" id="3.30.70.360:FF:000001">
    <property type="entry name" value="N-acetyldiaminopimelate deacetylase"/>
    <property type="match status" value="1"/>
</dbReference>
<dbReference type="RefSeq" id="WP_086271137.1">
    <property type="nucleotide sequence ID" value="NZ_MZNE01000006.1"/>
</dbReference>
<dbReference type="Gene3D" id="3.30.70.360">
    <property type="match status" value="1"/>
</dbReference>